<dbReference type="PROSITE" id="PS50158">
    <property type="entry name" value="ZF_CCHC"/>
    <property type="match status" value="1"/>
</dbReference>
<keyword evidence="1" id="KW-0863">Zinc-finger</keyword>
<dbReference type="InterPro" id="IPR036875">
    <property type="entry name" value="Znf_CCHC_sf"/>
</dbReference>
<protein>
    <recommendedName>
        <fullName evidence="3">CCHC-type domain-containing protein</fullName>
    </recommendedName>
</protein>
<name>A0A225WTQ9_9STRA</name>
<keyword evidence="1" id="KW-0862">Zinc</keyword>
<dbReference type="SMART" id="SM00343">
    <property type="entry name" value="ZnF_C2HC"/>
    <property type="match status" value="1"/>
</dbReference>
<evidence type="ECO:0000313" key="5">
    <source>
        <dbReference type="Proteomes" id="UP000198211"/>
    </source>
</evidence>
<dbReference type="GO" id="GO:0008270">
    <property type="term" value="F:zinc ion binding"/>
    <property type="evidence" value="ECO:0007669"/>
    <property type="project" value="UniProtKB-KW"/>
</dbReference>
<dbReference type="Pfam" id="PF00098">
    <property type="entry name" value="zf-CCHC"/>
    <property type="match status" value="1"/>
</dbReference>
<evidence type="ECO:0000256" key="2">
    <source>
        <dbReference type="SAM" id="MobiDB-lite"/>
    </source>
</evidence>
<dbReference type="Proteomes" id="UP000198211">
    <property type="component" value="Unassembled WGS sequence"/>
</dbReference>
<dbReference type="SUPFAM" id="SSF57756">
    <property type="entry name" value="Retrovirus zinc finger-like domains"/>
    <property type="match status" value="1"/>
</dbReference>
<dbReference type="EMBL" id="NBNE01000266">
    <property type="protein sequence ID" value="OWZ21025.1"/>
    <property type="molecule type" value="Genomic_DNA"/>
</dbReference>
<dbReference type="Pfam" id="PF22936">
    <property type="entry name" value="Pol_BBD"/>
    <property type="match status" value="1"/>
</dbReference>
<keyword evidence="1" id="KW-0479">Metal-binding</keyword>
<comment type="caution">
    <text evidence="4">The sequence shown here is derived from an EMBL/GenBank/DDBJ whole genome shotgun (WGS) entry which is preliminary data.</text>
</comment>
<evidence type="ECO:0000256" key="1">
    <source>
        <dbReference type="PROSITE-ProRule" id="PRU00047"/>
    </source>
</evidence>
<sequence>MKQPKMKDLDRPGFPKFSGKEIYAGVGARFLAWGNKFVQHLVAAQMMNALNSKSEGPALAFFDKIYPKWTAESNTCLCDSAPEYVKKTMLTRLDSNRVDHIQQAWEQVAFAAEYVISSKRQNDGRGAGSRGGRGNPGGRGGQGGRGDKGQGFVGRVNACGARTCWSCGEKGHIKSNCPESKAKAPNGEKVTLAIGSVCVVNGLAGDRVWILDSGSSVHLVKDESLLQDAVDYRDAWSTANGGTLKVTKRGTVALRSVVNGWESQVDLMNVFYCKTITNNIISYGLLEEKGMYLTRHIDKSYVERAADERCLFETQREGTVLVIDPFGGCTERERVNAVLSAVESAQASAQGAETACTLVERHNILGHLAFDTVERMADARGSGIKLTSRERLN</sequence>
<dbReference type="GO" id="GO:0003676">
    <property type="term" value="F:nucleic acid binding"/>
    <property type="evidence" value="ECO:0007669"/>
    <property type="project" value="InterPro"/>
</dbReference>
<evidence type="ECO:0000259" key="3">
    <source>
        <dbReference type="PROSITE" id="PS50158"/>
    </source>
</evidence>
<keyword evidence="5" id="KW-1185">Reference proteome</keyword>
<proteinExistence type="predicted"/>
<dbReference type="AlphaFoldDB" id="A0A225WTQ9"/>
<dbReference type="InterPro" id="IPR054722">
    <property type="entry name" value="PolX-like_BBD"/>
</dbReference>
<dbReference type="OrthoDB" id="123769at2759"/>
<dbReference type="Gene3D" id="4.10.60.10">
    <property type="entry name" value="Zinc finger, CCHC-type"/>
    <property type="match status" value="1"/>
</dbReference>
<feature type="compositionally biased region" description="Gly residues" evidence="2">
    <location>
        <begin position="125"/>
        <end position="149"/>
    </location>
</feature>
<feature type="region of interest" description="Disordered" evidence="2">
    <location>
        <begin position="121"/>
        <end position="149"/>
    </location>
</feature>
<feature type="domain" description="CCHC-type" evidence="3">
    <location>
        <begin position="164"/>
        <end position="179"/>
    </location>
</feature>
<gene>
    <name evidence="4" type="ORF">PHMEG_0004490</name>
</gene>
<dbReference type="InterPro" id="IPR001878">
    <property type="entry name" value="Znf_CCHC"/>
</dbReference>
<organism evidence="4 5">
    <name type="scientific">Phytophthora megakarya</name>
    <dbReference type="NCBI Taxonomy" id="4795"/>
    <lineage>
        <taxon>Eukaryota</taxon>
        <taxon>Sar</taxon>
        <taxon>Stramenopiles</taxon>
        <taxon>Oomycota</taxon>
        <taxon>Peronosporomycetes</taxon>
        <taxon>Peronosporales</taxon>
        <taxon>Peronosporaceae</taxon>
        <taxon>Phytophthora</taxon>
    </lineage>
</organism>
<accession>A0A225WTQ9</accession>
<reference evidence="5" key="1">
    <citation type="submission" date="2017-03" db="EMBL/GenBank/DDBJ databases">
        <title>Phytopthora megakarya and P. palmivora, two closely related causual agents of cacao black pod achieved similar genome size and gene model numbers by different mechanisms.</title>
        <authorList>
            <person name="Ali S."/>
            <person name="Shao J."/>
            <person name="Larry D.J."/>
            <person name="Kronmiller B."/>
            <person name="Shen D."/>
            <person name="Strem M.D."/>
            <person name="Melnick R.L."/>
            <person name="Guiltinan M.J."/>
            <person name="Tyler B.M."/>
            <person name="Meinhardt L.W."/>
            <person name="Bailey B.A."/>
        </authorList>
    </citation>
    <scope>NUCLEOTIDE SEQUENCE [LARGE SCALE GENOMIC DNA]</scope>
    <source>
        <strain evidence="5">zdho120</strain>
    </source>
</reference>
<evidence type="ECO:0000313" key="4">
    <source>
        <dbReference type="EMBL" id="OWZ21025.1"/>
    </source>
</evidence>